<reference evidence="2" key="1">
    <citation type="submission" date="2021-03" db="EMBL/GenBank/DDBJ databases">
        <title>Whole genome sequence of Jiella sp. CQZ9-1.</title>
        <authorList>
            <person name="Tuo L."/>
        </authorList>
    </citation>
    <scope>NUCLEOTIDE SEQUENCE</scope>
    <source>
        <strain evidence="2">CQZ9-1</strain>
    </source>
</reference>
<dbReference type="AlphaFoldDB" id="A0A939JR08"/>
<protein>
    <submittedName>
        <fullName evidence="2">DUF2937 family protein</fullName>
    </submittedName>
</protein>
<comment type="caution">
    <text evidence="2">The sequence shown here is derived from an EMBL/GenBank/DDBJ whole genome shotgun (WGS) entry which is preliminary data.</text>
</comment>
<evidence type="ECO:0000313" key="2">
    <source>
        <dbReference type="EMBL" id="MBO0661428.1"/>
    </source>
</evidence>
<keyword evidence="1" id="KW-1133">Transmembrane helix</keyword>
<gene>
    <name evidence="2" type="ORF">J1C48_02460</name>
</gene>
<dbReference type="Proteomes" id="UP000664122">
    <property type="component" value="Unassembled WGS sequence"/>
</dbReference>
<name>A0A939JR08_9HYPH</name>
<proteinExistence type="predicted"/>
<keyword evidence="1" id="KW-0812">Transmembrane</keyword>
<accession>A0A939JR08</accession>
<sequence length="173" mass="18983">MIALVARIVPGILIGGLFSQSAEFSQQYLQRLGGATDEMRAVVERFDASARAEQLPPDTAIAKLKASADTLAARQGRNAEINQQRYRELAAQYRTMLGSAPVMRPFELLQAPDWPLVKRTGDDYRPAIPTTGDGVLFALFGFIVGWGCGASAHGAVSIRRRRRRRQAALERNA</sequence>
<keyword evidence="3" id="KW-1185">Reference proteome</keyword>
<organism evidence="2 3">
    <name type="scientific">Jiella flava</name>
    <dbReference type="NCBI Taxonomy" id="2816857"/>
    <lineage>
        <taxon>Bacteria</taxon>
        <taxon>Pseudomonadati</taxon>
        <taxon>Pseudomonadota</taxon>
        <taxon>Alphaproteobacteria</taxon>
        <taxon>Hyphomicrobiales</taxon>
        <taxon>Aurantimonadaceae</taxon>
        <taxon>Jiella</taxon>
    </lineage>
</organism>
<dbReference type="Pfam" id="PF11157">
    <property type="entry name" value="DUF2937"/>
    <property type="match status" value="1"/>
</dbReference>
<keyword evidence="1" id="KW-0472">Membrane</keyword>
<dbReference type="EMBL" id="JAFMPP010000001">
    <property type="protein sequence ID" value="MBO0661428.1"/>
    <property type="molecule type" value="Genomic_DNA"/>
</dbReference>
<evidence type="ECO:0000313" key="3">
    <source>
        <dbReference type="Proteomes" id="UP000664122"/>
    </source>
</evidence>
<evidence type="ECO:0000256" key="1">
    <source>
        <dbReference type="SAM" id="Phobius"/>
    </source>
</evidence>
<dbReference type="InterPro" id="IPR022584">
    <property type="entry name" value="DUF2937"/>
</dbReference>
<feature type="transmembrane region" description="Helical" evidence="1">
    <location>
        <begin position="135"/>
        <end position="156"/>
    </location>
</feature>